<gene>
    <name evidence="1" type="ORF">ERUC_LOCUS10317</name>
</gene>
<evidence type="ECO:0000313" key="1">
    <source>
        <dbReference type="EMBL" id="CAH8325108.1"/>
    </source>
</evidence>
<protein>
    <submittedName>
        <fullName evidence="1">Uncharacterized protein</fullName>
    </submittedName>
</protein>
<accession>A0ABC8JKT1</accession>
<evidence type="ECO:0000313" key="2">
    <source>
        <dbReference type="Proteomes" id="UP001642260"/>
    </source>
</evidence>
<proteinExistence type="predicted"/>
<dbReference type="PANTHER" id="PTHR33527">
    <property type="entry name" value="OS07G0274300 PROTEIN"/>
    <property type="match status" value="1"/>
</dbReference>
<organism evidence="1 2">
    <name type="scientific">Eruca vesicaria subsp. sativa</name>
    <name type="common">Garden rocket</name>
    <name type="synonym">Eruca sativa</name>
    <dbReference type="NCBI Taxonomy" id="29727"/>
    <lineage>
        <taxon>Eukaryota</taxon>
        <taxon>Viridiplantae</taxon>
        <taxon>Streptophyta</taxon>
        <taxon>Embryophyta</taxon>
        <taxon>Tracheophyta</taxon>
        <taxon>Spermatophyta</taxon>
        <taxon>Magnoliopsida</taxon>
        <taxon>eudicotyledons</taxon>
        <taxon>Gunneridae</taxon>
        <taxon>Pentapetalae</taxon>
        <taxon>rosids</taxon>
        <taxon>malvids</taxon>
        <taxon>Brassicales</taxon>
        <taxon>Brassicaceae</taxon>
        <taxon>Brassiceae</taxon>
        <taxon>Eruca</taxon>
    </lineage>
</organism>
<dbReference type="EMBL" id="CAKOAT010101821">
    <property type="protein sequence ID" value="CAH8325108.1"/>
    <property type="molecule type" value="Genomic_DNA"/>
</dbReference>
<name>A0ABC8JKT1_ERUVS</name>
<reference evidence="1 2" key="1">
    <citation type="submission" date="2022-03" db="EMBL/GenBank/DDBJ databases">
        <authorList>
            <person name="Macdonald S."/>
            <person name="Ahmed S."/>
            <person name="Newling K."/>
        </authorList>
    </citation>
    <scope>NUCLEOTIDE SEQUENCE [LARGE SCALE GENOMIC DNA]</scope>
</reference>
<dbReference type="AlphaFoldDB" id="A0ABC8JKT1"/>
<keyword evidence="2" id="KW-1185">Reference proteome</keyword>
<comment type="caution">
    <text evidence="1">The sequence shown here is derived from an EMBL/GenBank/DDBJ whole genome shotgun (WGS) entry which is preliminary data.</text>
</comment>
<sequence length="277" mass="31509">MDSSSSSSNISITREEYNAFYKFDRALLSRIVISLSGDVSMALQVMSFLIYLEKRNIGSNLIVDLVSLPESSIDALVDEVRTCMSCLSYEFFPTFVSTLRNTNDLSLPWIKRVTKENLTLGVIHVKREDILNKMTEYLTTICYPAFEDICVRFETLNKEDMYTFSQFLCGQHVTAGTRNVEGQHVSADDRTVFLIFSKGYPISKSEVHAYFTRRFGEIVEAINMANEGGRYATMVLRSAAKIPEIVNDGVDKTKFIINGKFVWAQKFIPNHKSVNYN</sequence>
<dbReference type="Proteomes" id="UP001642260">
    <property type="component" value="Unassembled WGS sequence"/>
</dbReference>
<dbReference type="PANTHER" id="PTHR33527:SF28">
    <property type="entry name" value="GB|AAD43168.1"/>
    <property type="match status" value="1"/>
</dbReference>